<name>A0A485L2Z6_9STRA</name>
<dbReference type="Proteomes" id="UP000332933">
    <property type="component" value="Unassembled WGS sequence"/>
</dbReference>
<keyword evidence="4" id="KW-1185">Reference proteome</keyword>
<dbReference type="InterPro" id="IPR029068">
    <property type="entry name" value="Glyas_Bleomycin-R_OHBP_Dase"/>
</dbReference>
<dbReference type="PANTHER" id="PTHR39434:SF1">
    <property type="entry name" value="VOC DOMAIN-CONTAINING PROTEIN"/>
    <property type="match status" value="1"/>
</dbReference>
<sequence>MMHRVVRRALTSSSVYRGSRMSHSHTPFHLAVPVHDLNLAKEFYGGLLGFEEGVTGPTYQARTHRVYNMFGHQLVIHNAGPTYRCVDLPAAGDDVPMPHFGVCLSVGEFHSFRERMETSGVRFTLPPHVRYEGRPGEQWKLFFKDPSGNNLEIKALVDAQGLFAKYIET</sequence>
<evidence type="ECO:0000313" key="3">
    <source>
        <dbReference type="EMBL" id="VFT91746.1"/>
    </source>
</evidence>
<protein>
    <submittedName>
        <fullName evidence="3">Aste57867_14931 protein</fullName>
    </submittedName>
</protein>
<dbReference type="PANTHER" id="PTHR39434">
    <property type="match status" value="1"/>
</dbReference>
<reference evidence="3 4" key="1">
    <citation type="submission" date="2019-03" db="EMBL/GenBank/DDBJ databases">
        <authorList>
            <person name="Gaulin E."/>
            <person name="Dumas B."/>
        </authorList>
    </citation>
    <scope>NUCLEOTIDE SEQUENCE [LARGE SCALE GENOMIC DNA]</scope>
    <source>
        <strain evidence="3">CBS 568.67</strain>
    </source>
</reference>
<evidence type="ECO:0000313" key="2">
    <source>
        <dbReference type="EMBL" id="KAF0694171.1"/>
    </source>
</evidence>
<reference evidence="2" key="2">
    <citation type="submission" date="2019-06" db="EMBL/GenBank/DDBJ databases">
        <title>Genomics analysis of Aphanomyces spp. identifies a new class of oomycete effector associated with host adaptation.</title>
        <authorList>
            <person name="Gaulin E."/>
        </authorList>
    </citation>
    <scope>NUCLEOTIDE SEQUENCE</scope>
    <source>
        <strain evidence="2">CBS 578.67</strain>
    </source>
</reference>
<dbReference type="SUPFAM" id="SSF54593">
    <property type="entry name" value="Glyoxalase/Bleomycin resistance protein/Dihydroxybiphenyl dioxygenase"/>
    <property type="match status" value="1"/>
</dbReference>
<organism evidence="3 4">
    <name type="scientific">Aphanomyces stellatus</name>
    <dbReference type="NCBI Taxonomy" id="120398"/>
    <lineage>
        <taxon>Eukaryota</taxon>
        <taxon>Sar</taxon>
        <taxon>Stramenopiles</taxon>
        <taxon>Oomycota</taxon>
        <taxon>Saprolegniomycetes</taxon>
        <taxon>Saprolegniales</taxon>
        <taxon>Verrucalvaceae</taxon>
        <taxon>Aphanomyces</taxon>
    </lineage>
</organism>
<dbReference type="InterPro" id="IPR004360">
    <property type="entry name" value="Glyas_Fos-R_dOase_dom"/>
</dbReference>
<dbReference type="Gene3D" id="3.10.180.10">
    <property type="entry name" value="2,3-Dihydroxybiphenyl 1,2-Dioxygenase, domain 1"/>
    <property type="match status" value="1"/>
</dbReference>
<dbReference type="OrthoDB" id="2580091at2759"/>
<dbReference type="EMBL" id="CAADRA010005615">
    <property type="protein sequence ID" value="VFT91746.1"/>
    <property type="molecule type" value="Genomic_DNA"/>
</dbReference>
<proteinExistence type="predicted"/>
<feature type="domain" description="VOC" evidence="1">
    <location>
        <begin position="26"/>
        <end position="156"/>
    </location>
</feature>
<gene>
    <name evidence="3" type="primary">Aste57867_14931</name>
    <name evidence="2" type="ORF">As57867_014875</name>
    <name evidence="3" type="ORF">ASTE57867_14931</name>
</gene>
<dbReference type="AlphaFoldDB" id="A0A485L2Z6"/>
<evidence type="ECO:0000313" key="4">
    <source>
        <dbReference type="Proteomes" id="UP000332933"/>
    </source>
</evidence>
<accession>A0A485L2Z6</accession>
<dbReference type="InterPro" id="IPR037523">
    <property type="entry name" value="VOC_core"/>
</dbReference>
<dbReference type="PROSITE" id="PS51819">
    <property type="entry name" value="VOC"/>
    <property type="match status" value="1"/>
</dbReference>
<evidence type="ECO:0000259" key="1">
    <source>
        <dbReference type="PROSITE" id="PS51819"/>
    </source>
</evidence>
<dbReference type="EMBL" id="VJMH01005594">
    <property type="protein sequence ID" value="KAF0694171.1"/>
    <property type="molecule type" value="Genomic_DNA"/>
</dbReference>
<dbReference type="Pfam" id="PF00903">
    <property type="entry name" value="Glyoxalase"/>
    <property type="match status" value="1"/>
</dbReference>